<evidence type="ECO:0000313" key="1">
    <source>
        <dbReference type="EMBL" id="EFC44342.1"/>
    </source>
</evidence>
<proteinExistence type="predicted"/>
<name>D2VFB8_NAEGR</name>
<evidence type="ECO:0000313" key="2">
    <source>
        <dbReference type="Proteomes" id="UP000006671"/>
    </source>
</evidence>
<keyword evidence="2" id="KW-1185">Reference proteome</keyword>
<sequence>MDSKIGVAKFQIKEVIADLPLNKKICQALEKLGGKLPSIISKLQFHDEFIIPECLRYLFHVVFPLASKLLYCDKEVTKVVSFIHVKTAELLLEHDLFYIGNPFPINDPKSASLYVKKAEISKVSNNGDFPIYLRYRIDENSHIRYITKSFLFSEFISKVRIEYF</sequence>
<dbReference type="KEGG" id="ngr:NAEGRDRAFT_67571"/>
<dbReference type="AlphaFoldDB" id="D2VFB8"/>
<gene>
    <name evidence="1" type="ORF">NAEGRDRAFT_67571</name>
</gene>
<organism evidence="2">
    <name type="scientific">Naegleria gruberi</name>
    <name type="common">Amoeba</name>
    <dbReference type="NCBI Taxonomy" id="5762"/>
    <lineage>
        <taxon>Eukaryota</taxon>
        <taxon>Discoba</taxon>
        <taxon>Heterolobosea</taxon>
        <taxon>Tetramitia</taxon>
        <taxon>Eutetramitia</taxon>
        <taxon>Vahlkampfiidae</taxon>
        <taxon>Naegleria</taxon>
    </lineage>
</organism>
<dbReference type="RefSeq" id="XP_002677086.1">
    <property type="nucleotide sequence ID" value="XM_002677040.1"/>
</dbReference>
<dbReference type="InParanoid" id="D2VFB8"/>
<protein>
    <submittedName>
        <fullName evidence="1">Predicted protein</fullName>
    </submittedName>
</protein>
<reference evidence="1 2" key="1">
    <citation type="journal article" date="2010" name="Cell">
        <title>The genome of Naegleria gruberi illuminates early eukaryotic versatility.</title>
        <authorList>
            <person name="Fritz-Laylin L.K."/>
            <person name="Prochnik S.E."/>
            <person name="Ginger M.L."/>
            <person name="Dacks J.B."/>
            <person name="Carpenter M.L."/>
            <person name="Field M.C."/>
            <person name="Kuo A."/>
            <person name="Paredez A."/>
            <person name="Chapman J."/>
            <person name="Pham J."/>
            <person name="Shu S."/>
            <person name="Neupane R."/>
            <person name="Cipriano M."/>
            <person name="Mancuso J."/>
            <person name="Tu H."/>
            <person name="Salamov A."/>
            <person name="Lindquist E."/>
            <person name="Shapiro H."/>
            <person name="Lucas S."/>
            <person name="Grigoriev I.V."/>
            <person name="Cande W.Z."/>
            <person name="Fulton C."/>
            <person name="Rokhsar D.S."/>
            <person name="Dawson S.C."/>
        </authorList>
    </citation>
    <scope>NUCLEOTIDE SEQUENCE [LARGE SCALE GENOMIC DNA]</scope>
    <source>
        <strain evidence="1 2">NEG-M</strain>
    </source>
</reference>
<accession>D2VFB8</accession>
<dbReference type="GeneID" id="8848236"/>
<dbReference type="VEuPathDB" id="AmoebaDB:NAEGRDRAFT_67571"/>
<dbReference type="EMBL" id="GG738868">
    <property type="protein sequence ID" value="EFC44342.1"/>
    <property type="molecule type" value="Genomic_DNA"/>
</dbReference>
<dbReference type="Proteomes" id="UP000006671">
    <property type="component" value="Unassembled WGS sequence"/>
</dbReference>